<keyword evidence="3 6" id="KW-0489">Methyltransferase</keyword>
<dbReference type="InterPro" id="IPR029063">
    <property type="entry name" value="SAM-dependent_MTases_sf"/>
</dbReference>
<evidence type="ECO:0000313" key="7">
    <source>
        <dbReference type="EMBL" id="MCM6772658.1"/>
    </source>
</evidence>
<dbReference type="SUPFAM" id="SSF53335">
    <property type="entry name" value="S-adenosyl-L-methionine-dependent methyltransferases"/>
    <property type="match status" value="1"/>
</dbReference>
<dbReference type="Proteomes" id="UP001139157">
    <property type="component" value="Unassembled WGS sequence"/>
</dbReference>
<evidence type="ECO:0000256" key="1">
    <source>
        <dbReference type="ARBA" id="ARBA00003907"/>
    </source>
</evidence>
<organism evidence="7 8">
    <name type="scientific">Nocardia pulmonis</name>
    <dbReference type="NCBI Taxonomy" id="2951408"/>
    <lineage>
        <taxon>Bacteria</taxon>
        <taxon>Bacillati</taxon>
        <taxon>Actinomycetota</taxon>
        <taxon>Actinomycetes</taxon>
        <taxon>Mycobacteriales</taxon>
        <taxon>Nocardiaceae</taxon>
        <taxon>Nocardia</taxon>
    </lineage>
</organism>
<protein>
    <recommendedName>
        <fullName evidence="6">S-adenosyl-L-methionine-dependent methyltransferase</fullName>
        <ecNumber evidence="6">2.1.1.-</ecNumber>
    </recommendedName>
</protein>
<comment type="function">
    <text evidence="1 6">Exhibits S-adenosyl-L-methionine-dependent methyltransferase activity.</text>
</comment>
<comment type="similarity">
    <text evidence="2 6">Belongs to the UPF0677 family.</text>
</comment>
<sequence>MPIDDDITTGAAFTAIGAAAMRALESHRPDAVCTDPYAEILVRATGVAQWIEVLDGRYGGSTAEFARLREVMGGFMITRTRYCDDVIGRALAEGVRQLAILGAGLDARAWRLELPTGTTVFEIDQPKVLRFKATALADHPLVATRREVPVDLRENWPKALSDNGFEPTRPTVWIAEGLLPYLPADAVLALFENIAAHSAPGSRFAANFNAAPLTGEQLAKLREDAARRYREMGARGDVENMWHFDEIQADAVSWFTAHGWSVTTTDTARLLTELGRPVPAEARATMRAQGLLTAAVPTPPPINTPSAG</sequence>
<keyword evidence="5 6" id="KW-0949">S-adenosyl-L-methionine</keyword>
<reference evidence="7" key="1">
    <citation type="submission" date="2022-06" db="EMBL/GenBank/DDBJ databases">
        <title>Novel species in genus nocardia.</title>
        <authorList>
            <person name="Li F."/>
        </authorList>
    </citation>
    <scope>NUCLEOTIDE SEQUENCE</scope>
    <source>
        <strain evidence="7">CDC141</strain>
    </source>
</reference>
<dbReference type="NCBIfam" id="TIGR00027">
    <property type="entry name" value="mthyl_TIGR00027"/>
    <property type="match status" value="1"/>
</dbReference>
<comment type="caution">
    <text evidence="7">The sequence shown here is derived from an EMBL/GenBank/DDBJ whole genome shotgun (WGS) entry which is preliminary data.</text>
</comment>
<dbReference type="GO" id="GO:0032259">
    <property type="term" value="P:methylation"/>
    <property type="evidence" value="ECO:0007669"/>
    <property type="project" value="UniProtKB-KW"/>
</dbReference>
<evidence type="ECO:0000313" key="8">
    <source>
        <dbReference type="Proteomes" id="UP001139157"/>
    </source>
</evidence>
<name>A0A9X2IUY7_9NOCA</name>
<evidence type="ECO:0000256" key="4">
    <source>
        <dbReference type="ARBA" id="ARBA00022679"/>
    </source>
</evidence>
<dbReference type="RefSeq" id="WP_251909613.1">
    <property type="nucleotide sequence ID" value="NZ_JAMRXG010000002.1"/>
</dbReference>
<gene>
    <name evidence="7" type="ORF">NDR86_04120</name>
</gene>
<dbReference type="InterPro" id="IPR007213">
    <property type="entry name" value="Ppm1/Ppm2/Tcmp"/>
</dbReference>
<dbReference type="PANTHER" id="PTHR43619:SF2">
    <property type="entry name" value="S-ADENOSYL-L-METHIONINE-DEPENDENT METHYLTRANSFERASES SUPERFAMILY PROTEIN"/>
    <property type="match status" value="1"/>
</dbReference>
<dbReference type="EMBL" id="JAMRXG010000002">
    <property type="protein sequence ID" value="MCM6772658.1"/>
    <property type="molecule type" value="Genomic_DNA"/>
</dbReference>
<dbReference type="Gene3D" id="3.40.50.150">
    <property type="entry name" value="Vaccinia Virus protein VP39"/>
    <property type="match status" value="1"/>
</dbReference>
<dbReference type="EC" id="2.1.1.-" evidence="6"/>
<dbReference type="AlphaFoldDB" id="A0A9X2IUY7"/>
<proteinExistence type="inferred from homology"/>
<dbReference type="GO" id="GO:0008168">
    <property type="term" value="F:methyltransferase activity"/>
    <property type="evidence" value="ECO:0007669"/>
    <property type="project" value="UniProtKB-UniRule"/>
</dbReference>
<keyword evidence="8" id="KW-1185">Reference proteome</keyword>
<dbReference type="Pfam" id="PF04072">
    <property type="entry name" value="LCM"/>
    <property type="match status" value="1"/>
</dbReference>
<dbReference type="InterPro" id="IPR011610">
    <property type="entry name" value="SAM_mthyl_Trfase_ML2640-like"/>
</dbReference>
<dbReference type="PANTHER" id="PTHR43619">
    <property type="entry name" value="S-ADENOSYL-L-METHIONINE-DEPENDENT METHYLTRANSFERASE YKTD-RELATED"/>
    <property type="match status" value="1"/>
</dbReference>
<evidence type="ECO:0000256" key="6">
    <source>
        <dbReference type="RuleBase" id="RU362030"/>
    </source>
</evidence>
<evidence type="ECO:0000256" key="5">
    <source>
        <dbReference type="ARBA" id="ARBA00022691"/>
    </source>
</evidence>
<accession>A0A9X2IUY7</accession>
<keyword evidence="4 7" id="KW-0808">Transferase</keyword>
<evidence type="ECO:0000256" key="2">
    <source>
        <dbReference type="ARBA" id="ARBA00008138"/>
    </source>
</evidence>
<evidence type="ECO:0000256" key="3">
    <source>
        <dbReference type="ARBA" id="ARBA00022603"/>
    </source>
</evidence>